<evidence type="ECO:0008006" key="5">
    <source>
        <dbReference type="Google" id="ProtNLM"/>
    </source>
</evidence>
<dbReference type="Proteomes" id="UP000824120">
    <property type="component" value="Chromosome 2"/>
</dbReference>
<feature type="domain" description="Reverse transcriptase zinc-binding" evidence="2">
    <location>
        <begin position="519"/>
        <end position="561"/>
    </location>
</feature>
<dbReference type="Pfam" id="PF13966">
    <property type="entry name" value="zf-RVT"/>
    <property type="match status" value="1"/>
</dbReference>
<protein>
    <recommendedName>
        <fullName evidence="5">Reverse transcriptase zinc-binding domain-containing protein</fullName>
    </recommendedName>
</protein>
<reference evidence="3 4" key="1">
    <citation type="submission" date="2020-09" db="EMBL/GenBank/DDBJ databases">
        <title>De no assembly of potato wild relative species, Solanum commersonii.</title>
        <authorList>
            <person name="Cho K."/>
        </authorList>
    </citation>
    <scope>NUCLEOTIDE SEQUENCE [LARGE SCALE GENOMIC DNA]</scope>
    <source>
        <strain evidence="3">LZ3.2</strain>
        <tissue evidence="3">Leaf</tissue>
    </source>
</reference>
<dbReference type="PANTHER" id="PTHR33710:SF71">
    <property type="entry name" value="ENDONUCLEASE_EXONUCLEASE_PHOSPHATASE DOMAIN-CONTAINING PROTEIN"/>
    <property type="match status" value="1"/>
</dbReference>
<evidence type="ECO:0000259" key="1">
    <source>
        <dbReference type="Pfam" id="PF03372"/>
    </source>
</evidence>
<accession>A0A9J6A4C1</accession>
<comment type="caution">
    <text evidence="3">The sequence shown here is derived from an EMBL/GenBank/DDBJ whole genome shotgun (WGS) entry which is preliminary data.</text>
</comment>
<dbReference type="PANTHER" id="PTHR33710">
    <property type="entry name" value="BNAC02G09200D PROTEIN"/>
    <property type="match status" value="1"/>
</dbReference>
<evidence type="ECO:0000313" key="4">
    <source>
        <dbReference type="Proteomes" id="UP000824120"/>
    </source>
</evidence>
<dbReference type="GO" id="GO:0003824">
    <property type="term" value="F:catalytic activity"/>
    <property type="evidence" value="ECO:0007669"/>
    <property type="project" value="InterPro"/>
</dbReference>
<gene>
    <name evidence="3" type="ORF">H5410_004704</name>
</gene>
<dbReference type="InterPro" id="IPR036691">
    <property type="entry name" value="Endo/exonu/phosph_ase_sf"/>
</dbReference>
<organism evidence="3 4">
    <name type="scientific">Solanum commersonii</name>
    <name type="common">Commerson's wild potato</name>
    <name type="synonym">Commerson's nightshade</name>
    <dbReference type="NCBI Taxonomy" id="4109"/>
    <lineage>
        <taxon>Eukaryota</taxon>
        <taxon>Viridiplantae</taxon>
        <taxon>Streptophyta</taxon>
        <taxon>Embryophyta</taxon>
        <taxon>Tracheophyta</taxon>
        <taxon>Spermatophyta</taxon>
        <taxon>Magnoliopsida</taxon>
        <taxon>eudicotyledons</taxon>
        <taxon>Gunneridae</taxon>
        <taxon>Pentapetalae</taxon>
        <taxon>asterids</taxon>
        <taxon>lamiids</taxon>
        <taxon>Solanales</taxon>
        <taxon>Solanaceae</taxon>
        <taxon>Solanoideae</taxon>
        <taxon>Solaneae</taxon>
        <taxon>Solanum</taxon>
    </lineage>
</organism>
<dbReference type="OrthoDB" id="1256921at2759"/>
<dbReference type="SUPFAM" id="SSF56219">
    <property type="entry name" value="DNase I-like"/>
    <property type="match status" value="1"/>
</dbReference>
<sequence length="682" mass="79573">MEQGREGVLMPFELGDEGNNLEFVADLSDDDDMSIIQTEERTDQEIQTVSDMQLEQKADGEGTIEDILPLNSNEHGTDTSAENEISSWVYENIIRLSKEFGVQFIGCEEVALNLFMAIDSKRQTIKKAGGAIVPITPVGKVPKELKNLEPKSNFVKIVSWNVRGLNDPSKRLQIKNLINTWRADVYCFQESKISGDISGIVKDLWANRKVKYAQLEARGTRGGIIILWDSSIWEGEVCEVGAYNITCKFIGKAQDLGWHLSGVYAPNSRQEREEVWGELGAVRGLFNGPWVVAGDFNVVRFPSEKKNCNRLNKEMEEFSEFIEDMELQDLPLVGGRFTWRKGDGYDIAARLDRFLISEEWEVTFRKIKQSILPRVTSDHNPLLLECGNWERSTSNFKFENWWLQTKDFKERVKEWWNSEIYVGKPDYILACKLKLLKVKLKEWSKIVQGNLDIYNLNQQKLATISEITNAQGWNLSFRRLLNDWEVERMIQFYNALEQAKSLNFEEDKLLWSLDKGGKFRVKAAYKMLNISTETKEWWPWKMIWKGRIPHKVACFTWLVATETETVNHLFLQCKVTGKLWQWFINLRGIGWAMPRHTSEVLACWNRDGNQSEHKERWKIVPSCIWWTIWKERNQRCFENKNIPFQSIKMNCLATFYFWCIHSVPKDIGEINLFLDSLKEYRR</sequence>
<name>A0A9J6A4C1_SOLCO</name>
<evidence type="ECO:0000259" key="2">
    <source>
        <dbReference type="Pfam" id="PF13966"/>
    </source>
</evidence>
<dbReference type="InterPro" id="IPR026960">
    <property type="entry name" value="RVT-Znf"/>
</dbReference>
<dbReference type="Gene3D" id="3.60.10.10">
    <property type="entry name" value="Endonuclease/exonuclease/phosphatase"/>
    <property type="match status" value="1"/>
</dbReference>
<keyword evidence="4" id="KW-1185">Reference proteome</keyword>
<feature type="domain" description="Endonuclease/exonuclease/phosphatase" evidence="1">
    <location>
        <begin position="158"/>
        <end position="379"/>
    </location>
</feature>
<dbReference type="InterPro" id="IPR005135">
    <property type="entry name" value="Endo/exonuclease/phosphatase"/>
</dbReference>
<dbReference type="AlphaFoldDB" id="A0A9J6A4C1"/>
<dbReference type="EMBL" id="JACXVP010000002">
    <property type="protein sequence ID" value="KAG5619486.1"/>
    <property type="molecule type" value="Genomic_DNA"/>
</dbReference>
<dbReference type="Pfam" id="PF03372">
    <property type="entry name" value="Exo_endo_phos"/>
    <property type="match status" value="1"/>
</dbReference>
<evidence type="ECO:0000313" key="3">
    <source>
        <dbReference type="EMBL" id="KAG5619486.1"/>
    </source>
</evidence>
<proteinExistence type="predicted"/>